<comment type="caution">
    <text evidence="7">The sequence shown here is derived from an EMBL/GenBank/DDBJ whole genome shotgun (WGS) entry which is preliminary data.</text>
</comment>
<dbReference type="GO" id="GO:0016773">
    <property type="term" value="F:phosphotransferase activity, alcohol group as acceptor"/>
    <property type="evidence" value="ECO:0007669"/>
    <property type="project" value="InterPro"/>
</dbReference>
<reference evidence="7" key="2">
    <citation type="journal article" date="2021" name="PeerJ">
        <title>Extensive microbial diversity within the chicken gut microbiome revealed by metagenomics and culture.</title>
        <authorList>
            <person name="Gilroy R."/>
            <person name="Ravi A."/>
            <person name="Getino M."/>
            <person name="Pursley I."/>
            <person name="Horton D.L."/>
            <person name="Alikhan N.F."/>
            <person name="Baker D."/>
            <person name="Gharbi K."/>
            <person name="Hall N."/>
            <person name="Watson M."/>
            <person name="Adriaenssens E.M."/>
            <person name="Foster-Nyarko E."/>
            <person name="Jarju S."/>
            <person name="Secka A."/>
            <person name="Antonio M."/>
            <person name="Oren A."/>
            <person name="Chaudhuri R.R."/>
            <person name="La Ragione R."/>
            <person name="Hildebrand F."/>
            <person name="Pallen M.J."/>
        </authorList>
    </citation>
    <scope>NUCLEOTIDE SEQUENCE</scope>
    <source>
        <strain evidence="7">ChiHjej12B11-29160</strain>
    </source>
</reference>
<dbReference type="Gene3D" id="3.30.420.40">
    <property type="match status" value="2"/>
</dbReference>
<dbReference type="Pfam" id="PF02782">
    <property type="entry name" value="FGGY_C"/>
    <property type="match status" value="1"/>
</dbReference>
<dbReference type="GO" id="GO:0005975">
    <property type="term" value="P:carbohydrate metabolic process"/>
    <property type="evidence" value="ECO:0007669"/>
    <property type="project" value="InterPro"/>
</dbReference>
<dbReference type="Proteomes" id="UP000824078">
    <property type="component" value="Unassembled WGS sequence"/>
</dbReference>
<dbReference type="EMBL" id="DVMQ01000017">
    <property type="protein sequence ID" value="HIU24477.1"/>
    <property type="molecule type" value="Genomic_DNA"/>
</dbReference>
<evidence type="ECO:0000313" key="8">
    <source>
        <dbReference type="Proteomes" id="UP000824078"/>
    </source>
</evidence>
<accession>A0A9D1HYL6</accession>
<dbReference type="InterPro" id="IPR018485">
    <property type="entry name" value="FGGY_C"/>
</dbReference>
<organism evidence="7 8">
    <name type="scientific">Candidatus Coprovicinus avistercoris</name>
    <dbReference type="NCBI Taxonomy" id="2840754"/>
    <lineage>
        <taxon>Bacteria</taxon>
        <taxon>Bacillati</taxon>
        <taxon>Actinomycetota</taxon>
        <taxon>Coriobacteriia</taxon>
        <taxon>Coriobacteriales</taxon>
        <taxon>Coriobacteriaceae</taxon>
        <taxon>Coriobacteriaceae incertae sedis</taxon>
        <taxon>Candidatus Coprovicinus</taxon>
    </lineage>
</organism>
<name>A0A9D1HYL6_9ACTN</name>
<protein>
    <submittedName>
        <fullName evidence="7">Carbohydrate kinase</fullName>
    </submittedName>
</protein>
<evidence type="ECO:0000256" key="2">
    <source>
        <dbReference type="ARBA" id="ARBA00022679"/>
    </source>
</evidence>
<dbReference type="GO" id="GO:0016301">
    <property type="term" value="F:kinase activity"/>
    <property type="evidence" value="ECO:0007669"/>
    <property type="project" value="UniProtKB-KW"/>
</dbReference>
<dbReference type="SUPFAM" id="SSF53067">
    <property type="entry name" value="Actin-like ATPase domain"/>
    <property type="match status" value="2"/>
</dbReference>
<sequence>MADRVLIGIDNGGSETKCAVFSLDGRELAVASRRLPIEVPHPGWSERDAKRVWEMNVEAIREALSSAKVTGEQVAGVGLTGYGNGVCLVDENGEPTYKAVVSTDERADDICSEFAETGVERAIYPMTCQSTWAAQPAAMLVWFKRNMPEVLERTRWCLGIKDYVRFRLTGAFTTEMTEASSTCLLNLHTREFDPAIFEALGIPELIRLMPPVCESCSVAGTISAQGAKETGLVEGTPVAAGYFDIDAAEFASGVADTETLCLIAGTWSINERLAREANTDYDKNKNTVTLGYRPGFFNIEESWPTSASNFDWFVSNLLSSDDKDTARSEIYAKCNAAVAELDPNESDVVFVPYLYGASYPSGADACFMGLTSYTTREHMLLAVYEGVCFSTLWNVHQLVGRDLTGRQVRLSGGVAKSHEWTQIMADVLGVPVETLANTELSAQGAAMSAGVAAGIYSDFDDAIAQSVRLGETVYPRPERVEIYRRKFERYERALEALAVFGKE</sequence>
<evidence type="ECO:0000256" key="1">
    <source>
        <dbReference type="ARBA" id="ARBA00009156"/>
    </source>
</evidence>
<evidence type="ECO:0000259" key="6">
    <source>
        <dbReference type="Pfam" id="PF02782"/>
    </source>
</evidence>
<proteinExistence type="inferred from homology"/>
<evidence type="ECO:0000313" key="7">
    <source>
        <dbReference type="EMBL" id="HIU24477.1"/>
    </source>
</evidence>
<evidence type="ECO:0000259" key="5">
    <source>
        <dbReference type="Pfam" id="PF00370"/>
    </source>
</evidence>
<reference evidence="7" key="1">
    <citation type="submission" date="2020-10" db="EMBL/GenBank/DDBJ databases">
        <authorList>
            <person name="Gilroy R."/>
        </authorList>
    </citation>
    <scope>NUCLEOTIDE SEQUENCE</scope>
    <source>
        <strain evidence="7">ChiHjej12B11-29160</strain>
    </source>
</reference>
<dbReference type="PIRSF" id="PIRSF000538">
    <property type="entry name" value="GlpK"/>
    <property type="match status" value="1"/>
</dbReference>
<dbReference type="InterPro" id="IPR050406">
    <property type="entry name" value="FGGY_Carb_Kinase"/>
</dbReference>
<evidence type="ECO:0000256" key="3">
    <source>
        <dbReference type="ARBA" id="ARBA00022777"/>
    </source>
</evidence>
<dbReference type="PANTHER" id="PTHR43095">
    <property type="entry name" value="SUGAR KINASE"/>
    <property type="match status" value="1"/>
</dbReference>
<dbReference type="AlphaFoldDB" id="A0A9D1HYL6"/>
<keyword evidence="2 4" id="KW-0808">Transferase</keyword>
<dbReference type="PROSITE" id="PS00445">
    <property type="entry name" value="FGGY_KINASES_2"/>
    <property type="match status" value="1"/>
</dbReference>
<comment type="similarity">
    <text evidence="1 4">Belongs to the FGGY kinase family.</text>
</comment>
<evidence type="ECO:0000256" key="4">
    <source>
        <dbReference type="RuleBase" id="RU003733"/>
    </source>
</evidence>
<keyword evidence="3 4" id="KW-0418">Kinase</keyword>
<dbReference type="PANTHER" id="PTHR43095:SF3">
    <property type="entry name" value="L-XYLULOSE_3-KETO-L-GULONATE KINASE"/>
    <property type="match status" value="1"/>
</dbReference>
<feature type="domain" description="Carbohydrate kinase FGGY N-terminal" evidence="5">
    <location>
        <begin position="6"/>
        <end position="250"/>
    </location>
</feature>
<dbReference type="Pfam" id="PF00370">
    <property type="entry name" value="FGGY_N"/>
    <property type="match status" value="1"/>
</dbReference>
<dbReference type="CDD" id="cd07802">
    <property type="entry name" value="ASKHA_NBD_FGGY_EcLyxK-like"/>
    <property type="match status" value="1"/>
</dbReference>
<dbReference type="InterPro" id="IPR018484">
    <property type="entry name" value="FGGY_N"/>
</dbReference>
<dbReference type="InterPro" id="IPR018483">
    <property type="entry name" value="Carb_kinase_FGGY_CS"/>
</dbReference>
<feature type="domain" description="Carbohydrate kinase FGGY C-terminal" evidence="6">
    <location>
        <begin position="262"/>
        <end position="453"/>
    </location>
</feature>
<dbReference type="InterPro" id="IPR000577">
    <property type="entry name" value="Carb_kinase_FGGY"/>
</dbReference>
<gene>
    <name evidence="7" type="ORF">IAD17_06100</name>
</gene>
<dbReference type="InterPro" id="IPR043129">
    <property type="entry name" value="ATPase_NBD"/>
</dbReference>